<protein>
    <submittedName>
        <fullName evidence="1">Uncharacterized protein</fullName>
    </submittedName>
</protein>
<name>A0A392PP42_9FABA</name>
<accession>A0A392PP42</accession>
<keyword evidence="2" id="KW-1185">Reference proteome</keyword>
<dbReference type="Proteomes" id="UP000265520">
    <property type="component" value="Unassembled WGS sequence"/>
</dbReference>
<comment type="caution">
    <text evidence="1">The sequence shown here is derived from an EMBL/GenBank/DDBJ whole genome shotgun (WGS) entry which is preliminary data.</text>
</comment>
<reference evidence="1 2" key="1">
    <citation type="journal article" date="2018" name="Front. Plant Sci.">
        <title>Red Clover (Trifolium pratense) and Zigzag Clover (T. medium) - A Picture of Genomic Similarities and Differences.</title>
        <authorList>
            <person name="Dluhosova J."/>
            <person name="Istvanek J."/>
            <person name="Nedelnik J."/>
            <person name="Repkova J."/>
        </authorList>
    </citation>
    <scope>NUCLEOTIDE SEQUENCE [LARGE SCALE GENOMIC DNA]</scope>
    <source>
        <strain evidence="2">cv. 10/8</strain>
        <tissue evidence="1">Leaf</tissue>
    </source>
</reference>
<organism evidence="1 2">
    <name type="scientific">Trifolium medium</name>
    <dbReference type="NCBI Taxonomy" id="97028"/>
    <lineage>
        <taxon>Eukaryota</taxon>
        <taxon>Viridiplantae</taxon>
        <taxon>Streptophyta</taxon>
        <taxon>Embryophyta</taxon>
        <taxon>Tracheophyta</taxon>
        <taxon>Spermatophyta</taxon>
        <taxon>Magnoliopsida</taxon>
        <taxon>eudicotyledons</taxon>
        <taxon>Gunneridae</taxon>
        <taxon>Pentapetalae</taxon>
        <taxon>rosids</taxon>
        <taxon>fabids</taxon>
        <taxon>Fabales</taxon>
        <taxon>Fabaceae</taxon>
        <taxon>Papilionoideae</taxon>
        <taxon>50 kb inversion clade</taxon>
        <taxon>NPAAA clade</taxon>
        <taxon>Hologalegina</taxon>
        <taxon>IRL clade</taxon>
        <taxon>Trifolieae</taxon>
        <taxon>Trifolium</taxon>
    </lineage>
</organism>
<feature type="non-terminal residue" evidence="1">
    <location>
        <position position="59"/>
    </location>
</feature>
<dbReference type="AlphaFoldDB" id="A0A392PP42"/>
<proteinExistence type="predicted"/>
<dbReference type="EMBL" id="LXQA010088805">
    <property type="protein sequence ID" value="MCI13584.1"/>
    <property type="molecule type" value="Genomic_DNA"/>
</dbReference>
<sequence length="59" mass="6679">MQSGCNHVDWDYEEVADEKDLIIMKQKSGLEVPTRVVASAVWMEDGLILDRQLNSVTTL</sequence>
<evidence type="ECO:0000313" key="2">
    <source>
        <dbReference type="Proteomes" id="UP000265520"/>
    </source>
</evidence>
<evidence type="ECO:0000313" key="1">
    <source>
        <dbReference type="EMBL" id="MCI13584.1"/>
    </source>
</evidence>